<gene>
    <name evidence="16" type="primary">cysN</name>
    <name evidence="17" type="synonym">cysC</name>
    <name evidence="20" type="ORF">XBLMG947_3327</name>
    <name evidence="19" type="ORF">XbrCFBP1976_16605</name>
</gene>
<dbReference type="HAMAP" id="MF_00065">
    <property type="entry name" value="Adenylyl_sulf_kinase"/>
    <property type="match status" value="1"/>
</dbReference>
<name>A0A1C3NQ83_9XANT</name>
<keyword evidence="10 16" id="KW-0547">Nucleotide-binding</keyword>
<comment type="similarity">
    <text evidence="17">Belongs to the APS kinase family.</text>
</comment>
<dbReference type="GO" id="GO:0004020">
    <property type="term" value="F:adenylylsulfate kinase activity"/>
    <property type="evidence" value="ECO:0007669"/>
    <property type="project" value="UniProtKB-UniRule"/>
</dbReference>
<evidence type="ECO:0000256" key="9">
    <source>
        <dbReference type="ARBA" id="ARBA00022695"/>
    </source>
</evidence>
<dbReference type="CDD" id="cd02027">
    <property type="entry name" value="APSK"/>
    <property type="match status" value="1"/>
</dbReference>
<dbReference type="FunFam" id="3.40.50.300:FF:000212">
    <property type="entry name" value="Adenylyl-sulfate kinase"/>
    <property type="match status" value="1"/>
</dbReference>
<dbReference type="NCBIfam" id="TIGR00455">
    <property type="entry name" value="apsK"/>
    <property type="match status" value="1"/>
</dbReference>
<evidence type="ECO:0000256" key="4">
    <source>
        <dbReference type="ARBA" id="ARBA00004806"/>
    </source>
</evidence>
<evidence type="ECO:0000256" key="1">
    <source>
        <dbReference type="ARBA" id="ARBA00001823"/>
    </source>
</evidence>
<dbReference type="EMBL" id="MDCE01000027">
    <property type="protein sequence ID" value="PPV05533.1"/>
    <property type="molecule type" value="Genomic_DNA"/>
</dbReference>
<dbReference type="SUPFAM" id="SSF50447">
    <property type="entry name" value="Translation proteins"/>
    <property type="match status" value="1"/>
</dbReference>
<evidence type="ECO:0000313" key="19">
    <source>
        <dbReference type="EMBL" id="PPV05533.1"/>
    </source>
</evidence>
<feature type="binding site" evidence="16">
    <location>
        <begin position="138"/>
        <end position="142"/>
    </location>
    <ligand>
        <name>GTP</name>
        <dbReference type="ChEBI" id="CHEBI:37565"/>
    </ligand>
</feature>
<sequence>MGSEWGMGNGESPQRLAVNVTVEGNAFAIPDSRLPIPGSIGAYLHQHESKPLLRFITCGSVDDGKSTLIGRLLYDSKRLFDDQLAALESDSRRHGTQGEGIDYALLMDGLAAEREQGITIDVAYRYFDTDRRKFIVADCPGHEQYTRNMATGASTADVAVVLVDARKGLLAQTRRHSYIVSLLGIRHVVLAVNKMDLVDYDADVFTAIAEGYRTLAAQLGIADVQCIPLSALDGENLSSPSARMRWYSGPHLLQHLETVQVDAPEAGSGFRLPVQWVNRPNAQFRGYAGTIAAGQVRVGDAVLVVPSGRRTQVASVRDANGAVDSARAGQAVTLTLHDEIDISRGDIVAAIDDPPEVADQFAAHLLWMDDAALLPGRPYWLKIGTRTVTASISEIKHKVDVNTQERLAAKRLELNEVGYCNLALDEPIAFSSYARNRVLGGFILIDRQSNATVAAGTLEFALRRAGNVHWQHLEVDRSARARIKGQTPRVLWFTGLSGAGKSTVANLVDKRLHALGYHTFILDGDNVRHGLNRDLGFTDEDRVENIRRVAEVARLMADAGLIVLVSFISPFGAERQLARERFDQGEFVEVFVDVPLAVAEARDVKGLYRKARAGQIPNFTGIDSPYEAPETPEIHLHADGENVEALARQVLAYLGLER</sequence>
<dbReference type="GO" id="GO:0070814">
    <property type="term" value="P:hydrogen sulfide biosynthetic process"/>
    <property type="evidence" value="ECO:0007669"/>
    <property type="project" value="UniProtKB-UniRule"/>
</dbReference>
<dbReference type="CDD" id="cd03695">
    <property type="entry name" value="CysN_NodQ_II"/>
    <property type="match status" value="1"/>
</dbReference>
<feature type="binding site" evidence="16">
    <location>
        <begin position="193"/>
        <end position="196"/>
    </location>
    <ligand>
        <name>GTP</name>
        <dbReference type="ChEBI" id="CHEBI:37565"/>
    </ligand>
</feature>
<dbReference type="CDD" id="cd04166">
    <property type="entry name" value="CysN_ATPS"/>
    <property type="match status" value="1"/>
</dbReference>
<evidence type="ECO:0000256" key="5">
    <source>
        <dbReference type="ARBA" id="ARBA00005438"/>
    </source>
</evidence>
<dbReference type="InterPro" id="IPR054696">
    <property type="entry name" value="GTP-eEF1A_C"/>
</dbReference>
<proteinExistence type="inferred from homology"/>
<dbReference type="InterPro" id="IPR031157">
    <property type="entry name" value="G_TR_CS"/>
</dbReference>
<evidence type="ECO:0000256" key="11">
    <source>
        <dbReference type="ARBA" id="ARBA00022777"/>
    </source>
</evidence>
<dbReference type="EC" id="2.7.1.25" evidence="17"/>
<comment type="catalytic activity">
    <reaction evidence="15 16">
        <text>sulfate + ATP + H(+) = adenosine 5'-phosphosulfate + diphosphate</text>
        <dbReference type="Rhea" id="RHEA:18133"/>
        <dbReference type="ChEBI" id="CHEBI:15378"/>
        <dbReference type="ChEBI" id="CHEBI:16189"/>
        <dbReference type="ChEBI" id="CHEBI:30616"/>
        <dbReference type="ChEBI" id="CHEBI:33019"/>
        <dbReference type="ChEBI" id="CHEBI:58243"/>
        <dbReference type="EC" id="2.7.7.4"/>
    </reaction>
</comment>
<dbReference type="NCBIfam" id="TIGR02034">
    <property type="entry name" value="CysN"/>
    <property type="match status" value="1"/>
</dbReference>
<dbReference type="FunFam" id="3.40.50.300:FF:000119">
    <property type="entry name" value="Sulfate adenylyltransferase subunit 1"/>
    <property type="match status" value="1"/>
</dbReference>
<evidence type="ECO:0000313" key="20">
    <source>
        <dbReference type="EMBL" id="SBV52531.1"/>
    </source>
</evidence>
<evidence type="ECO:0000256" key="6">
    <source>
        <dbReference type="ARBA" id="ARBA00007237"/>
    </source>
</evidence>
<dbReference type="GO" id="GO:0005524">
    <property type="term" value="F:ATP binding"/>
    <property type="evidence" value="ECO:0007669"/>
    <property type="project" value="UniProtKB-UniRule"/>
</dbReference>
<evidence type="ECO:0000256" key="10">
    <source>
        <dbReference type="ARBA" id="ARBA00022741"/>
    </source>
</evidence>
<dbReference type="EMBL" id="FLTX01000054">
    <property type="protein sequence ID" value="SBV52531.1"/>
    <property type="molecule type" value="Genomic_DNA"/>
</dbReference>
<dbReference type="InterPro" id="IPR009000">
    <property type="entry name" value="Transl_B-barrel_sf"/>
</dbReference>
<dbReference type="CDD" id="cd04095">
    <property type="entry name" value="CysN_NoDQ_III"/>
    <property type="match status" value="1"/>
</dbReference>
<comment type="pathway">
    <text evidence="4 17">Sulfur metabolism; hydrogen sulfide biosynthesis; sulfite from sulfate: step 2/3.</text>
</comment>
<dbReference type="Proteomes" id="UP000239710">
    <property type="component" value="Unassembled WGS sequence"/>
</dbReference>
<keyword evidence="11 17" id="KW-0418">Kinase</keyword>
<comment type="pathway">
    <text evidence="16">Sulfur metabolism; hydrogen sulfide biosynthesis; sulfite from sulfate: step 1/3.</text>
</comment>
<evidence type="ECO:0000256" key="3">
    <source>
        <dbReference type="ARBA" id="ARBA00002632"/>
    </source>
</evidence>
<reference evidence="20 21" key="1">
    <citation type="submission" date="2016-06" db="EMBL/GenBank/DDBJ databases">
        <authorList>
            <person name="Kjaerup R.B."/>
            <person name="Dalgaard T.S."/>
            <person name="Juul-Madsen H.R."/>
        </authorList>
    </citation>
    <scope>NUCLEOTIDE SEQUENCE [LARGE SCALE GENOMIC DNA]</scope>
    <source>
        <strain evidence="20">LMG947</strain>
    </source>
</reference>
<keyword evidence="13 16" id="KW-0342">GTP-binding</keyword>
<dbReference type="GO" id="GO:0004781">
    <property type="term" value="F:sulfate adenylyltransferase (ATP) activity"/>
    <property type="evidence" value="ECO:0007669"/>
    <property type="project" value="UniProtKB-UniRule"/>
</dbReference>
<comment type="similarity">
    <text evidence="5">In the C-terminal section; belongs to the APS kinase family.</text>
</comment>
<comment type="function">
    <text evidence="3 17">Catalyzes the synthesis of activated sulfate.</text>
</comment>
<accession>A0A1C3NQ83</accession>
<dbReference type="SUPFAM" id="SSF52540">
    <property type="entry name" value="P-loop containing nucleoside triphosphate hydrolases"/>
    <property type="match status" value="2"/>
</dbReference>
<comment type="function">
    <text evidence="16">With CysD forms the ATP sulfurylase (ATPS) that catalyzes the adenylation of sulfate producing adenosine 5'-phosphosulfate (APS) and diphosphate, the first enzymatic step in sulfur assimilation pathway. APS synthesis involves the formation of a high-energy phosphoric-sulfuric acid anhydride bond driven by GTP hydrolysis by CysN coupled to ATP hydrolysis by CysD.</text>
</comment>
<evidence type="ECO:0000313" key="21">
    <source>
        <dbReference type="Proteomes" id="UP000092503"/>
    </source>
</evidence>
<evidence type="ECO:0000256" key="17">
    <source>
        <dbReference type="HAMAP-Rule" id="MF_00065"/>
    </source>
</evidence>
<feature type="binding site" evidence="16">
    <location>
        <begin position="59"/>
        <end position="66"/>
    </location>
    <ligand>
        <name>GTP</name>
        <dbReference type="ChEBI" id="CHEBI:37565"/>
    </ligand>
</feature>
<dbReference type="InterPro" id="IPR027417">
    <property type="entry name" value="P-loop_NTPase"/>
</dbReference>
<feature type="binding site" evidence="17">
    <location>
        <begin position="495"/>
        <end position="502"/>
    </location>
    <ligand>
        <name>ATP</name>
        <dbReference type="ChEBI" id="CHEBI:30616"/>
    </ligand>
</feature>
<dbReference type="InterPro" id="IPR000795">
    <property type="entry name" value="T_Tr_GTP-bd_dom"/>
</dbReference>
<dbReference type="AlphaFoldDB" id="A0A1C3NQ83"/>
<evidence type="ECO:0000256" key="14">
    <source>
        <dbReference type="ARBA" id="ARBA00023268"/>
    </source>
</evidence>
<dbReference type="PROSITE" id="PS51722">
    <property type="entry name" value="G_TR_2"/>
    <property type="match status" value="1"/>
</dbReference>
<dbReference type="GO" id="GO:0005525">
    <property type="term" value="F:GTP binding"/>
    <property type="evidence" value="ECO:0007669"/>
    <property type="project" value="UniProtKB-UniRule"/>
</dbReference>
<comment type="similarity">
    <text evidence="6">In the N-terminal section; belongs to the TRAFAC class translation factor GTPase superfamily. Classic translation factor GTPase family. CysN/NodQ subfamily.</text>
</comment>
<dbReference type="PRINTS" id="PR00315">
    <property type="entry name" value="ELONGATNFCT"/>
</dbReference>
<comment type="similarity">
    <text evidence="16">Belongs to the TRAFAC class translation factor GTPase superfamily. Classic translation factor GTPase family. CysN/NodQ subfamily.</text>
</comment>
<dbReference type="InterPro" id="IPR009001">
    <property type="entry name" value="Transl_elong_EF1A/Init_IF2_C"/>
</dbReference>
<keyword evidence="12 16" id="KW-0067">ATP-binding</keyword>
<dbReference type="PANTHER" id="PTHR23115">
    <property type="entry name" value="TRANSLATION FACTOR"/>
    <property type="match status" value="1"/>
</dbReference>
<evidence type="ECO:0000313" key="22">
    <source>
        <dbReference type="Proteomes" id="UP000239710"/>
    </source>
</evidence>
<dbReference type="STRING" id="56449.XBLMG947_3327"/>
<dbReference type="HAMAP" id="MF_00062">
    <property type="entry name" value="Sulf_adenylyltr_sub1"/>
    <property type="match status" value="1"/>
</dbReference>
<evidence type="ECO:0000256" key="13">
    <source>
        <dbReference type="ARBA" id="ARBA00023134"/>
    </source>
</evidence>
<evidence type="ECO:0000259" key="18">
    <source>
        <dbReference type="PROSITE" id="PS51722"/>
    </source>
</evidence>
<comment type="catalytic activity">
    <reaction evidence="1 17">
        <text>adenosine 5'-phosphosulfate + ATP = 3'-phosphoadenylyl sulfate + ADP + H(+)</text>
        <dbReference type="Rhea" id="RHEA:24152"/>
        <dbReference type="ChEBI" id="CHEBI:15378"/>
        <dbReference type="ChEBI" id="CHEBI:30616"/>
        <dbReference type="ChEBI" id="CHEBI:58243"/>
        <dbReference type="ChEBI" id="CHEBI:58339"/>
        <dbReference type="ChEBI" id="CHEBI:456216"/>
        <dbReference type="EC" id="2.7.1.25"/>
    </reaction>
</comment>
<keyword evidence="17" id="KW-0597">Phosphoprotein</keyword>
<reference evidence="19 22" key="2">
    <citation type="submission" date="2016-08" db="EMBL/GenBank/DDBJ databases">
        <title>Evolution of the type three secretion system and type three effector repertoires in Xanthomonas.</title>
        <authorList>
            <person name="Merda D."/>
            <person name="Briand M."/>
            <person name="Bosis E."/>
            <person name="Rousseau C."/>
            <person name="Portier P."/>
            <person name="Jacques M.-A."/>
            <person name="Fischer-Le Saux M."/>
        </authorList>
    </citation>
    <scope>NUCLEOTIDE SEQUENCE [LARGE SCALE GENOMIC DNA]</scope>
    <source>
        <strain evidence="19 22">CFBP1976</strain>
    </source>
</reference>
<dbReference type="InterPro" id="IPR002891">
    <property type="entry name" value="APS"/>
</dbReference>
<dbReference type="OrthoDB" id="9804504at2"/>
<comment type="subunit">
    <text evidence="16">Heterodimer composed of CysD, the smaller subunit, and CysN.</text>
</comment>
<dbReference type="SUPFAM" id="SSF50465">
    <property type="entry name" value="EF-Tu/eEF-1alpha/eIF2-gamma C-terminal domain"/>
    <property type="match status" value="1"/>
</dbReference>
<feature type="active site" description="Phosphoserine intermediate" evidence="17">
    <location>
        <position position="569"/>
    </location>
</feature>
<dbReference type="Gene3D" id="3.40.50.300">
    <property type="entry name" value="P-loop containing nucleotide triphosphate hydrolases"/>
    <property type="match status" value="2"/>
</dbReference>
<keyword evidence="22" id="KW-1185">Reference proteome</keyword>
<dbReference type="UniPathway" id="UPA00140">
    <property type="reaction ID" value="UER00204"/>
</dbReference>
<dbReference type="InterPro" id="IPR050100">
    <property type="entry name" value="TRAFAC_GTPase_members"/>
</dbReference>
<protein>
    <recommendedName>
        <fullName evidence="16 17">Multifunctional fusion protein</fullName>
    </recommendedName>
    <domain>
        <recommendedName>
            <fullName evidence="16">Sulfate adenylyltransferase subunit 1</fullName>
            <ecNumber evidence="16">2.7.7.4</ecNumber>
        </recommendedName>
        <alternativeName>
            <fullName evidence="16">ATP-sulfurylase large subunit</fullName>
        </alternativeName>
        <alternativeName>
            <fullName evidence="16">Sulfate adenylate transferase</fullName>
            <shortName evidence="16">SAT</shortName>
        </alternativeName>
    </domain>
    <domain>
        <recommendedName>
            <fullName evidence="17">Adenylyl-sulfate kinase</fullName>
            <ecNumber evidence="17">2.7.1.25</ecNumber>
        </recommendedName>
        <alternativeName>
            <fullName evidence="17">APS kinase</fullName>
        </alternativeName>
        <alternativeName>
            <fullName evidence="17">ATP adenosine-5'-phosphosulfate 3'-phosphotransferase</fullName>
        </alternativeName>
        <alternativeName>
            <fullName evidence="17">Adenosine-5'-phosphosulfate kinase</fullName>
        </alternativeName>
    </domain>
</protein>
<dbReference type="GO" id="GO:0000103">
    <property type="term" value="P:sulfate assimilation"/>
    <property type="evidence" value="ECO:0007669"/>
    <property type="project" value="UniProtKB-UniRule"/>
</dbReference>
<dbReference type="InterPro" id="IPR059117">
    <property type="entry name" value="APS_kinase_dom"/>
</dbReference>
<evidence type="ECO:0000256" key="15">
    <source>
        <dbReference type="ARBA" id="ARBA00049370"/>
    </source>
</evidence>
<dbReference type="NCBIfam" id="NF003478">
    <property type="entry name" value="PRK05124.1"/>
    <property type="match status" value="1"/>
</dbReference>
<evidence type="ECO:0000256" key="2">
    <source>
        <dbReference type="ARBA" id="ARBA00002357"/>
    </source>
</evidence>
<dbReference type="InterPro" id="IPR011779">
    <property type="entry name" value="SO4_adenylTrfase_lsu"/>
</dbReference>
<evidence type="ECO:0000256" key="8">
    <source>
        <dbReference type="ARBA" id="ARBA00022679"/>
    </source>
</evidence>
<dbReference type="Pfam" id="PF01583">
    <property type="entry name" value="APS_kinase"/>
    <property type="match status" value="1"/>
</dbReference>
<dbReference type="Pfam" id="PF22594">
    <property type="entry name" value="GTP-eEF1A_C"/>
    <property type="match status" value="1"/>
</dbReference>
<comment type="function">
    <text evidence="2">APS kinase catalyzes the synthesis of activated sulfate.</text>
</comment>
<dbReference type="Gene3D" id="2.40.30.10">
    <property type="entry name" value="Translation factors"/>
    <property type="match status" value="2"/>
</dbReference>
<dbReference type="Pfam" id="PF00009">
    <property type="entry name" value="GTP_EFTU"/>
    <property type="match status" value="1"/>
</dbReference>
<evidence type="ECO:0000256" key="7">
    <source>
        <dbReference type="ARBA" id="ARBA00022458"/>
    </source>
</evidence>
<organism evidence="20 21">
    <name type="scientific">Xanthomonas bromi</name>
    <dbReference type="NCBI Taxonomy" id="56449"/>
    <lineage>
        <taxon>Bacteria</taxon>
        <taxon>Pseudomonadati</taxon>
        <taxon>Pseudomonadota</taxon>
        <taxon>Gammaproteobacteria</taxon>
        <taxon>Lysobacterales</taxon>
        <taxon>Lysobacteraceae</taxon>
        <taxon>Xanthomonas</taxon>
    </lineage>
</organism>
<keyword evidence="8 16" id="KW-0808">Transferase</keyword>
<dbReference type="InterPro" id="IPR044138">
    <property type="entry name" value="CysN_II"/>
</dbReference>
<keyword evidence="9 16" id="KW-0548">Nucleotidyltransferase</keyword>
<dbReference type="InterPro" id="IPR044139">
    <property type="entry name" value="CysN_NoDQ_III"/>
</dbReference>
<keyword evidence="7" id="KW-0536">Nodulation</keyword>
<feature type="domain" description="Tr-type G" evidence="18">
    <location>
        <begin position="50"/>
        <end position="265"/>
    </location>
</feature>
<dbReference type="InterPro" id="IPR041757">
    <property type="entry name" value="CysN_GTP-bd"/>
</dbReference>
<dbReference type="NCBIfam" id="NF003013">
    <property type="entry name" value="PRK03846.1"/>
    <property type="match status" value="1"/>
</dbReference>
<keyword evidence="14" id="KW-0511">Multifunctional enzyme</keyword>
<dbReference type="PROSITE" id="PS00301">
    <property type="entry name" value="G_TR_1"/>
    <property type="match status" value="1"/>
</dbReference>
<evidence type="ECO:0000256" key="12">
    <source>
        <dbReference type="ARBA" id="ARBA00022840"/>
    </source>
</evidence>
<dbReference type="EC" id="2.7.7.4" evidence="16"/>
<evidence type="ECO:0000256" key="16">
    <source>
        <dbReference type="HAMAP-Rule" id="MF_00062"/>
    </source>
</evidence>
<dbReference type="NCBIfam" id="NF004035">
    <property type="entry name" value="PRK05506.1"/>
    <property type="match status" value="1"/>
</dbReference>
<dbReference type="Proteomes" id="UP000092503">
    <property type="component" value="Unassembled WGS sequence"/>
</dbReference>
<dbReference type="GO" id="GO:0003924">
    <property type="term" value="F:GTPase activity"/>
    <property type="evidence" value="ECO:0007669"/>
    <property type="project" value="InterPro"/>
</dbReference>